<gene>
    <name evidence="2" type="ORF">LMF89_23775</name>
</gene>
<comment type="caution">
    <text evidence="2">The sequence shown here is derived from an EMBL/GenBank/DDBJ whole genome shotgun (WGS) entry which is preliminary data.</text>
</comment>
<evidence type="ECO:0000313" key="3">
    <source>
        <dbReference type="Proteomes" id="UP001165492"/>
    </source>
</evidence>
<accession>A0ABS8I0L1</accession>
<evidence type="ECO:0000259" key="1">
    <source>
        <dbReference type="Pfam" id="PF20720"/>
    </source>
</evidence>
<reference evidence="2" key="1">
    <citation type="submission" date="2021-11" db="EMBL/GenBank/DDBJ databases">
        <title>Description of a new species Pelosinus isolated from the bottom sediments of Lake Baikal.</title>
        <authorList>
            <person name="Zakharyuk A."/>
        </authorList>
    </citation>
    <scope>NUCLEOTIDE SEQUENCE</scope>
    <source>
        <strain evidence="2">Bkl1</strain>
    </source>
</reference>
<keyword evidence="3" id="KW-1185">Reference proteome</keyword>
<dbReference type="RefSeq" id="WP_229537230.1">
    <property type="nucleotide sequence ID" value="NZ_JAJHJB010000061.1"/>
</dbReference>
<dbReference type="Pfam" id="PF20720">
    <property type="entry name" value="nSTAND3"/>
    <property type="match status" value="1"/>
</dbReference>
<protein>
    <recommendedName>
        <fullName evidence="1">Novel STAND NTPase 3 domain-containing protein</fullName>
    </recommendedName>
</protein>
<name>A0ABS8I0L1_9FIRM</name>
<dbReference type="InterPro" id="IPR049050">
    <property type="entry name" value="nSTAND3"/>
</dbReference>
<sequence length="1325" mass="155367">MSVEIYGPKGYDYQYLNSLLVALEYLDRDDVEVYIEKKNEEDAQIRFNEEGRTYTIDLQAKSRTEEIGLADFSDWISHFESLSAVMNLLNKINNDNDRFVIFVSNVRCSDDVSSFIESGEIHSESNNGLNNDLLNKIRTYIYSCYADATTLSVSRRDALKSFIGNLTNNKFRKILKRIKIREKYTKEYTIEKITSLLNKKYYIPQSIIDTVITELTDEIRNGRDCDRSISSDLIQVIDKYSGKYILNKDEKYIRRTEKELCEEVLNTEKILLLTGVSFCGKTYLAKDIAEEYLNKGYKVEITGELHGESGANSFIKHRSIEDRLLILEDPFGQVETRKDAISICSEIRSLIRESKSNRKIIITSRKDIILDTMSKKTISECSIDSHNWIDLTLEKSSLIPTAWGKYFENELESKNLYEKVTNWLLKIEKTSSLQLGHIANIYNSKKSLRELMLLDPSDIVNLARIDSNDLARIIEGRGSIAAKVFIALGLSCNTYKSVNINDLAFILSSYEENPSINEDSDTWITYSFGEVNEAIFPQYSLAVKISDEYKTEIKYLNQHGYIEFDNLKRIMFVHPIYHYATQLLFKRFFLDVFEQQEVLKIAQQSLSSLSKNANLCTLTMVENVYKENPNAELKTLMLRSLKSIFPSVRDRVIMFFDRRINDLDELEQTNFVNVLKHADRIVNDGILWHQGTPWFNPSKDRGFHWFSHQISEDEFYSLLTKTESEIALSAEEMWNLLNVRDTELITIKGLEKASSYDESFIREKAIRLIFKNYAFEFAKLDNYLDDYEHPDVIYGLFRGALDSWSNYSNEAKRLIIEYYKKSLNVMSVSIRSKKFLENFEDEHSDESIDWSEVEEKHKKNLWCVWHEVFIEFLNKFPSRYIKMNEPHMVEVTEHSLKYIKSEEKVVELATAWFNWLERYFLYNLPDDFGMSVAQYLIDGTKNNSNSRESIFKLMLLTDKTSFITSNVRVFINSWEYLSDNEKVLVLDLLTSNRNDIKWIKAVALNSVNIPSEVQIKLLGESIKGKDIAEVVDMLIQKDILEQCLNIHCGYPQPLWWNGYHHNNYELWDAVIVEVLKRNTFNRGFNIALREVIELLYDNDTSRINHIYDLYIYDLLKEKGKRKVVFQRLLCTTIDQNQCNKKVWDLLFQHSTAEEKEYYYDMIVADIELIQYQQLSYKDLFSLFDKSVVLDIIYPRLAIDSSIRNFGKVVLQFYKILEESRKKSEGFQHKEIKSAIQKFNDEDISKQSFKMEKIKKRYEGFVIKKYKDNPPRLSLTNNFVGNIIKEVGINSSELIELIEMNRKRLINITSNLREKYSDHYKIENWV</sequence>
<feature type="domain" description="Novel STAND NTPase 3" evidence="1">
    <location>
        <begin position="258"/>
        <end position="391"/>
    </location>
</feature>
<dbReference type="SUPFAM" id="SSF52540">
    <property type="entry name" value="P-loop containing nucleoside triphosphate hydrolases"/>
    <property type="match status" value="1"/>
</dbReference>
<dbReference type="EMBL" id="JAJHJB010000061">
    <property type="protein sequence ID" value="MCC5468359.1"/>
    <property type="molecule type" value="Genomic_DNA"/>
</dbReference>
<dbReference type="Gene3D" id="3.40.50.300">
    <property type="entry name" value="P-loop containing nucleotide triphosphate hydrolases"/>
    <property type="match status" value="1"/>
</dbReference>
<proteinExistence type="predicted"/>
<organism evidence="2 3">
    <name type="scientific">Pelosinus baikalensis</name>
    <dbReference type="NCBI Taxonomy" id="2892015"/>
    <lineage>
        <taxon>Bacteria</taxon>
        <taxon>Bacillati</taxon>
        <taxon>Bacillota</taxon>
        <taxon>Negativicutes</taxon>
        <taxon>Selenomonadales</taxon>
        <taxon>Sporomusaceae</taxon>
        <taxon>Pelosinus</taxon>
    </lineage>
</organism>
<evidence type="ECO:0000313" key="2">
    <source>
        <dbReference type="EMBL" id="MCC5468359.1"/>
    </source>
</evidence>
<dbReference type="Proteomes" id="UP001165492">
    <property type="component" value="Unassembled WGS sequence"/>
</dbReference>
<dbReference type="InterPro" id="IPR027417">
    <property type="entry name" value="P-loop_NTPase"/>
</dbReference>